<proteinExistence type="predicted"/>
<feature type="compositionally biased region" description="Acidic residues" evidence="2">
    <location>
        <begin position="486"/>
        <end position="506"/>
    </location>
</feature>
<dbReference type="InterPro" id="IPR020012">
    <property type="entry name" value="LysM_FimV"/>
</dbReference>
<evidence type="ECO:0000256" key="1">
    <source>
        <dbReference type="SAM" id="Coils"/>
    </source>
</evidence>
<reference evidence="5" key="1">
    <citation type="journal article" date="2020" name="mSystems">
        <title>Genome- and Community-Level Interaction Insights into Carbon Utilization and Element Cycling Functions of Hydrothermarchaeota in Hydrothermal Sediment.</title>
        <authorList>
            <person name="Zhou Z."/>
            <person name="Liu Y."/>
            <person name="Xu W."/>
            <person name="Pan J."/>
            <person name="Luo Z.H."/>
            <person name="Li M."/>
        </authorList>
    </citation>
    <scope>NUCLEOTIDE SEQUENCE [LARGE SCALE GENOMIC DNA]</scope>
    <source>
        <strain evidence="5">HyVt-346</strain>
    </source>
</reference>
<comment type="caution">
    <text evidence="5">The sequence shown here is derived from an EMBL/GenBank/DDBJ whole genome shotgun (WGS) entry which is preliminary data.</text>
</comment>
<feature type="region of interest" description="Disordered" evidence="2">
    <location>
        <begin position="534"/>
        <end position="553"/>
    </location>
</feature>
<protein>
    <recommendedName>
        <fullName evidence="6">Pilus assembly protein FimV</fullName>
    </recommendedName>
</protein>
<feature type="signal peptide" evidence="4">
    <location>
        <begin position="1"/>
        <end position="21"/>
    </location>
</feature>
<keyword evidence="1" id="KW-0175">Coiled coil</keyword>
<dbReference type="AlphaFoldDB" id="A0A7V1GFD7"/>
<evidence type="ECO:0000256" key="4">
    <source>
        <dbReference type="SAM" id="SignalP"/>
    </source>
</evidence>
<keyword evidence="3" id="KW-0472">Membrane</keyword>
<dbReference type="NCBIfam" id="TIGR03505">
    <property type="entry name" value="FimV_core"/>
    <property type="match status" value="1"/>
</dbReference>
<feature type="region of interest" description="Disordered" evidence="2">
    <location>
        <begin position="291"/>
        <end position="316"/>
    </location>
</feature>
<evidence type="ECO:0000256" key="2">
    <source>
        <dbReference type="SAM" id="MobiDB-lite"/>
    </source>
</evidence>
<dbReference type="Proteomes" id="UP000886188">
    <property type="component" value="Unassembled WGS sequence"/>
</dbReference>
<evidence type="ECO:0000256" key="3">
    <source>
        <dbReference type="SAM" id="Phobius"/>
    </source>
</evidence>
<name>A0A7V1GFD7_9GAMM</name>
<sequence length="573" mass="63635">MRGLASLLLLASALVVTPIYSQDGAQLKGPKGVDYGVQGRSIGPIKPTDTLWRIAAKVRPDNSVSIYQVMQALYEKNPQSFLDQNLNHMRDGAYLKIPTLTEIQGVNPELAKQRSEQDDELWEKKKNGTLTNSEITASQKKVTQARKVDVDEAKQELKQEINNIKTQQGTQLVELQKQFKSSVANVEEILVENNKLKQQLTGVSKELENIREQLGQDSEIQRQLKELIAKQNEIIEQQSAKKLEETSEFNFAGLLANPLVLILLMTIPALLIIFAIVMFLRKRNNKQEEDIDDEFLPQSPSYSAGDDIDLGPSLDPIIPDPVPNDLDDLSVQLDDDKDILPDDDDIIFDDNIDDGFEDGDSLLNQDELDGLLSDDIVFDDESDEAKEENDELDIFMQQDFDQTDDDSLGDDIDLDMKADTDDGDILSAADLDDLFANDTEQPVTAKADDALDSDDDLAALSEELADDDFDIDALIDEQSSNQSAEPVEDDEFDLDDIDSLIDEAAEDNSVTEPELVEEDDDFDVADIDSLIDEAAEDNSVAEPELGEEDDDFDVADIDSLIDEAAEDNSVAEP</sequence>
<evidence type="ECO:0000313" key="5">
    <source>
        <dbReference type="EMBL" id="HEA17796.1"/>
    </source>
</evidence>
<feature type="compositionally biased region" description="Acidic residues" evidence="2">
    <location>
        <begin position="544"/>
        <end position="553"/>
    </location>
</feature>
<keyword evidence="4" id="KW-0732">Signal</keyword>
<gene>
    <name evidence="5" type="ORF">ENH88_15405</name>
</gene>
<feature type="transmembrane region" description="Helical" evidence="3">
    <location>
        <begin position="259"/>
        <end position="280"/>
    </location>
</feature>
<dbReference type="EMBL" id="DRGM01000164">
    <property type="protein sequence ID" value="HEA17796.1"/>
    <property type="molecule type" value="Genomic_DNA"/>
</dbReference>
<feature type="non-terminal residue" evidence="5">
    <location>
        <position position="573"/>
    </location>
</feature>
<feature type="region of interest" description="Disordered" evidence="2">
    <location>
        <begin position="477"/>
        <end position="522"/>
    </location>
</feature>
<accession>A0A7V1GFD7</accession>
<feature type="chain" id="PRO_5031538604" description="Pilus assembly protein FimV" evidence="4">
    <location>
        <begin position="22"/>
        <end position="573"/>
    </location>
</feature>
<dbReference type="RefSeq" id="WP_304183493.1">
    <property type="nucleotide sequence ID" value="NZ_DRGM01000164.1"/>
</dbReference>
<keyword evidence="3" id="KW-1133">Transmembrane helix</keyword>
<keyword evidence="3" id="KW-0812">Transmembrane</keyword>
<evidence type="ECO:0008006" key="6">
    <source>
        <dbReference type="Google" id="ProtNLM"/>
    </source>
</evidence>
<feature type="coiled-coil region" evidence="1">
    <location>
        <begin position="140"/>
        <end position="213"/>
    </location>
</feature>
<organism evidence="5">
    <name type="scientific">Pseudoalteromonas prydzensis</name>
    <dbReference type="NCBI Taxonomy" id="182141"/>
    <lineage>
        <taxon>Bacteria</taxon>
        <taxon>Pseudomonadati</taxon>
        <taxon>Pseudomonadota</taxon>
        <taxon>Gammaproteobacteria</taxon>
        <taxon>Alteromonadales</taxon>
        <taxon>Pseudoalteromonadaceae</taxon>
        <taxon>Pseudoalteromonas</taxon>
    </lineage>
</organism>